<dbReference type="GO" id="GO:0004842">
    <property type="term" value="F:ubiquitin-protein transferase activity"/>
    <property type="evidence" value="ECO:0007669"/>
    <property type="project" value="TreeGrafter"/>
</dbReference>
<dbReference type="GO" id="GO:0043161">
    <property type="term" value="P:proteasome-mediated ubiquitin-dependent protein catabolic process"/>
    <property type="evidence" value="ECO:0007669"/>
    <property type="project" value="TreeGrafter"/>
</dbReference>
<evidence type="ECO:0000256" key="3">
    <source>
        <dbReference type="ARBA" id="ARBA00022771"/>
    </source>
</evidence>
<dbReference type="SUPFAM" id="SSF50729">
    <property type="entry name" value="PH domain-like"/>
    <property type="match status" value="1"/>
</dbReference>
<evidence type="ECO:0000256" key="2">
    <source>
        <dbReference type="ARBA" id="ARBA00022723"/>
    </source>
</evidence>
<feature type="compositionally biased region" description="Basic and acidic residues" evidence="7">
    <location>
        <begin position="637"/>
        <end position="648"/>
    </location>
</feature>
<dbReference type="FunFam" id="3.10.20.90:FF:000130">
    <property type="entry name" value="SHANK-associated RH domain interactor"/>
    <property type="match status" value="1"/>
</dbReference>
<dbReference type="Pfam" id="PF00641">
    <property type="entry name" value="Zn_ribbon_RanBP"/>
    <property type="match status" value="1"/>
</dbReference>
<dbReference type="InterPro" id="IPR051628">
    <property type="entry name" value="LUBAC_E3_Ligases"/>
</dbReference>
<dbReference type="InterPro" id="IPR057468">
    <property type="entry name" value="HOIL-1/Sharpin_LTM"/>
</dbReference>
<dbReference type="Gene3D" id="2.30.29.30">
    <property type="entry name" value="Pleckstrin-homology domain (PH domain)/Phosphotyrosine-binding domain (PTB)"/>
    <property type="match status" value="1"/>
</dbReference>
<evidence type="ECO:0000313" key="11">
    <source>
        <dbReference type="Proteomes" id="UP001174136"/>
    </source>
</evidence>
<dbReference type="Proteomes" id="UP001174136">
    <property type="component" value="Unassembled WGS sequence"/>
</dbReference>
<dbReference type="PROSITE" id="PS01358">
    <property type="entry name" value="ZF_RANBP2_1"/>
    <property type="match status" value="1"/>
</dbReference>
<evidence type="ECO:0000256" key="4">
    <source>
        <dbReference type="ARBA" id="ARBA00022786"/>
    </source>
</evidence>
<feature type="region of interest" description="Disordered" evidence="7">
    <location>
        <begin position="1"/>
        <end position="22"/>
    </location>
</feature>
<evidence type="ECO:0000256" key="5">
    <source>
        <dbReference type="ARBA" id="ARBA00022833"/>
    </source>
</evidence>
<evidence type="ECO:0000256" key="7">
    <source>
        <dbReference type="SAM" id="MobiDB-lite"/>
    </source>
</evidence>
<feature type="region of interest" description="Disordered" evidence="7">
    <location>
        <begin position="614"/>
        <end position="648"/>
    </location>
</feature>
<dbReference type="Pfam" id="PF16764">
    <property type="entry name" value="Sharpin_PH"/>
    <property type="match status" value="1"/>
</dbReference>
<dbReference type="GO" id="GO:0071797">
    <property type="term" value="C:LUBAC complex"/>
    <property type="evidence" value="ECO:0007669"/>
    <property type="project" value="TreeGrafter"/>
</dbReference>
<dbReference type="PANTHER" id="PTHR22770:SF45">
    <property type="entry name" value="RANBP-TYPE AND C3HC4-TYPE ZINC FINGER-CONTAINING PROTEIN 1"/>
    <property type="match status" value="1"/>
</dbReference>
<dbReference type="PROSITE" id="PS50053">
    <property type="entry name" value="UBIQUITIN_2"/>
    <property type="match status" value="1"/>
</dbReference>
<reference evidence="10" key="1">
    <citation type="journal article" date="2023" name="Front. Mar. Sci.">
        <title>A new Merluccius polli reference genome to investigate the effects of global change in West African waters.</title>
        <authorList>
            <person name="Mateo J.L."/>
            <person name="Blanco-Fernandez C."/>
            <person name="Garcia-Vazquez E."/>
            <person name="Machado-Schiaffino G."/>
        </authorList>
    </citation>
    <scope>NUCLEOTIDE SEQUENCE</scope>
    <source>
        <strain evidence="10">C29</strain>
        <tissue evidence="10">Fin</tissue>
    </source>
</reference>
<dbReference type="InterPro" id="IPR001876">
    <property type="entry name" value="Znf_RanBP2"/>
</dbReference>
<keyword evidence="11" id="KW-1185">Reference proteome</keyword>
<proteinExistence type="predicted"/>
<dbReference type="Gene3D" id="2.30.30.380">
    <property type="entry name" value="Zn-finger domain of Sec23/24"/>
    <property type="match status" value="1"/>
</dbReference>
<dbReference type="InterPro" id="IPR031912">
    <property type="entry name" value="Sharpin_PH"/>
</dbReference>
<keyword evidence="4" id="KW-0833">Ubl conjugation pathway</keyword>
<dbReference type="EMBL" id="JAOPHQ010001453">
    <property type="protein sequence ID" value="KAK0150640.1"/>
    <property type="molecule type" value="Genomic_DNA"/>
</dbReference>
<feature type="compositionally biased region" description="Polar residues" evidence="7">
    <location>
        <begin position="614"/>
        <end position="627"/>
    </location>
</feature>
<keyword evidence="5" id="KW-0862">Zinc</keyword>
<feature type="compositionally biased region" description="Acidic residues" evidence="7">
    <location>
        <begin position="525"/>
        <end position="537"/>
    </location>
</feature>
<name>A0AA47N2F8_MERPO</name>
<dbReference type="SUPFAM" id="SSF54236">
    <property type="entry name" value="Ubiquitin-like"/>
    <property type="match status" value="1"/>
</dbReference>
<comment type="pathway">
    <text evidence="1">Protein modification; protein ubiquitination.</text>
</comment>
<dbReference type="FunFam" id="2.30.29.30:FF:000447">
    <property type="entry name" value="RanBP-type and C3HC4-type zinc finger-containing protein 1"/>
    <property type="match status" value="1"/>
</dbReference>
<dbReference type="GO" id="GO:0043123">
    <property type="term" value="P:positive regulation of canonical NF-kappaB signal transduction"/>
    <property type="evidence" value="ECO:0007669"/>
    <property type="project" value="TreeGrafter"/>
</dbReference>
<feature type="domain" description="RanBP2-type" evidence="9">
    <location>
        <begin position="381"/>
        <end position="411"/>
    </location>
</feature>
<dbReference type="CDD" id="cd13305">
    <property type="entry name" value="PH_SHARPIN"/>
    <property type="match status" value="1"/>
</dbReference>
<accession>A0AA47N2F8</accession>
<feature type="domain" description="Ubiquitin-like" evidence="8">
    <location>
        <begin position="224"/>
        <end position="287"/>
    </location>
</feature>
<feature type="compositionally biased region" description="Pro residues" evidence="7">
    <location>
        <begin position="320"/>
        <end position="330"/>
    </location>
</feature>
<dbReference type="InterPro" id="IPR000626">
    <property type="entry name" value="Ubiquitin-like_dom"/>
</dbReference>
<feature type="region of interest" description="Disordered" evidence="7">
    <location>
        <begin position="306"/>
        <end position="359"/>
    </location>
</feature>
<evidence type="ECO:0000259" key="9">
    <source>
        <dbReference type="PROSITE" id="PS50199"/>
    </source>
</evidence>
<organism evidence="10 11">
    <name type="scientific">Merluccius polli</name>
    <name type="common">Benguela hake</name>
    <name type="synonym">Merluccius cadenati</name>
    <dbReference type="NCBI Taxonomy" id="89951"/>
    <lineage>
        <taxon>Eukaryota</taxon>
        <taxon>Metazoa</taxon>
        <taxon>Chordata</taxon>
        <taxon>Craniata</taxon>
        <taxon>Vertebrata</taxon>
        <taxon>Euteleostomi</taxon>
        <taxon>Actinopterygii</taxon>
        <taxon>Neopterygii</taxon>
        <taxon>Teleostei</taxon>
        <taxon>Neoteleostei</taxon>
        <taxon>Acanthomorphata</taxon>
        <taxon>Zeiogadaria</taxon>
        <taxon>Gadariae</taxon>
        <taxon>Gadiformes</taxon>
        <taxon>Gadoidei</taxon>
        <taxon>Merlucciidae</taxon>
        <taxon>Merluccius</taxon>
    </lineage>
</organism>
<feature type="compositionally biased region" description="Polar residues" evidence="7">
    <location>
        <begin position="338"/>
        <end position="350"/>
    </location>
</feature>
<dbReference type="GO" id="GO:0097039">
    <property type="term" value="P:protein linear polyubiquitination"/>
    <property type="evidence" value="ECO:0007669"/>
    <property type="project" value="TreeGrafter"/>
</dbReference>
<keyword evidence="2" id="KW-0479">Metal-binding</keyword>
<dbReference type="PROSITE" id="PS50199">
    <property type="entry name" value="ZF_RANBP2_2"/>
    <property type="match status" value="1"/>
</dbReference>
<dbReference type="InterPro" id="IPR036443">
    <property type="entry name" value="Znf_RanBP2_sf"/>
</dbReference>
<dbReference type="SMART" id="SM00547">
    <property type="entry name" value="ZnF_RBZ"/>
    <property type="match status" value="1"/>
</dbReference>
<dbReference type="GO" id="GO:0008270">
    <property type="term" value="F:zinc ion binding"/>
    <property type="evidence" value="ECO:0007669"/>
    <property type="project" value="UniProtKB-KW"/>
</dbReference>
<keyword evidence="3 6" id="KW-0863">Zinc-finger</keyword>
<dbReference type="Pfam" id="PF25393">
    <property type="entry name" value="LTM"/>
    <property type="match status" value="1"/>
</dbReference>
<dbReference type="CDD" id="cd01799">
    <property type="entry name" value="Ubl_HOIL1"/>
    <property type="match status" value="1"/>
</dbReference>
<protein>
    <submittedName>
        <fullName evidence="10">RanBP-type and C3HC4-type zinc finger-containing protein 1</fullName>
    </submittedName>
</protein>
<gene>
    <name evidence="10" type="primary">rbck1_0</name>
    <name evidence="10" type="ORF">N1851_008256</name>
</gene>
<evidence type="ECO:0000313" key="10">
    <source>
        <dbReference type="EMBL" id="KAK0150640.1"/>
    </source>
</evidence>
<feature type="region of interest" description="Disordered" evidence="7">
    <location>
        <begin position="450"/>
        <end position="491"/>
    </location>
</feature>
<dbReference type="SUPFAM" id="SSF90209">
    <property type="entry name" value="Ran binding protein zinc finger-like"/>
    <property type="match status" value="1"/>
</dbReference>
<dbReference type="InterPro" id="IPR029071">
    <property type="entry name" value="Ubiquitin-like_domsf"/>
</dbReference>
<dbReference type="InterPro" id="IPR011993">
    <property type="entry name" value="PH-like_dom_sf"/>
</dbReference>
<comment type="caution">
    <text evidence="10">The sequence shown here is derived from an EMBL/GenBank/DDBJ whole genome shotgun (WGS) entry which is preliminary data.</text>
</comment>
<evidence type="ECO:0000256" key="6">
    <source>
        <dbReference type="PROSITE-ProRule" id="PRU00322"/>
    </source>
</evidence>
<sequence length="648" mass="70895">MALSSGGWAPSPAAAASSQAPHGGPTLAACNTVLMSVRVSVCHSGIRPLCLPGAGNEALRLQLSMDPGRAGEFRLALRDTSGNRSVFITEFDLRSVQYEVKSPRSHEMRLATPPHDCIRFNFRCDREAEEWATVVMSSLREAHRVANITAHELDDRRLHTAAAIEQWSTASLPLTEELCLELTRAIEAGDTQSASQHASSLARQKASLSIQLSEKSYADGEISLSVAVEDMTSSCCVTVKVLPHMTVAALKQQVFVEYGFHPRVQRWVIGQCLCTEPRTLASYGVQKDGDTAYLYLVSARQARTTRQMLQQDQESAAPLGPLPPPCPAPPHDWRGYSTLPSKLTHSSQGVTPGGGERPAEIKDALNLETLQLSDKPSKTTKTQMEWACPSCTFINKPSRPGCEICATARPDPPKHSRIQQVPPGNALILRREDEKNEESRLNVWFHAPLQQPSLPCGSRQKRGHLQKVPSRPLEQDVPEEQPAGVDQQGHQGVHQGAVQCVVQDALILLGDVGRDERCQGHQGEGQDEAQGEVDEGGASEQHGQVEDRHQLQHLPALLRALARQQPAGGRTTVGVRQARCVNGDGGQDHRLRLRHGEVFHGRLLGEDGQRVQSHTRQVADNQGSQDGQHPRAGWLEGQKKVDGWQKKI</sequence>
<dbReference type="GO" id="GO:0043130">
    <property type="term" value="F:ubiquitin binding"/>
    <property type="evidence" value="ECO:0007669"/>
    <property type="project" value="TreeGrafter"/>
</dbReference>
<evidence type="ECO:0000256" key="1">
    <source>
        <dbReference type="ARBA" id="ARBA00004906"/>
    </source>
</evidence>
<dbReference type="PANTHER" id="PTHR22770">
    <property type="entry name" value="UBIQUITIN CONJUGATING ENZYME 7 INTERACTING PROTEIN-RELATED"/>
    <property type="match status" value="1"/>
</dbReference>
<dbReference type="Gene3D" id="3.10.20.90">
    <property type="entry name" value="Phosphatidylinositol 3-kinase Catalytic Subunit, Chain A, domain 1"/>
    <property type="match status" value="1"/>
</dbReference>
<dbReference type="AlphaFoldDB" id="A0AA47N2F8"/>
<feature type="region of interest" description="Disordered" evidence="7">
    <location>
        <begin position="517"/>
        <end position="546"/>
    </location>
</feature>
<evidence type="ECO:0000259" key="8">
    <source>
        <dbReference type="PROSITE" id="PS50053"/>
    </source>
</evidence>